<feature type="transmembrane region" description="Helical" evidence="2">
    <location>
        <begin position="41"/>
        <end position="64"/>
    </location>
</feature>
<keyword evidence="2" id="KW-1133">Transmembrane helix</keyword>
<feature type="compositionally biased region" description="Low complexity" evidence="1">
    <location>
        <begin position="61"/>
        <end position="82"/>
    </location>
</feature>
<feature type="region of interest" description="Disordered" evidence="1">
    <location>
        <begin position="1"/>
        <end position="38"/>
    </location>
</feature>
<accession>A0ABU8RGA6</accession>
<keyword evidence="4" id="KW-1185">Reference proteome</keyword>
<keyword evidence="2" id="KW-0812">Transmembrane</keyword>
<evidence type="ECO:0000256" key="1">
    <source>
        <dbReference type="SAM" id="MobiDB-lite"/>
    </source>
</evidence>
<evidence type="ECO:0000313" key="3">
    <source>
        <dbReference type="EMBL" id="MEJ5944112.1"/>
    </source>
</evidence>
<sequence>MDEHPWRTTPGGGGDVLRAGTSDGAGTADRGPRGRRPGAPAVLAACAALVVGLLGGLGIGTAVASSGPTGDGTTSSTSVPGQGVPGGQGGPGSGTSGGGAGPTPGGPPPGGAPGAGTTSDGAAGAVSDPVTYVVRTTASAGGPGDVPPPHAAAPTGEPGVVERRYDV</sequence>
<dbReference type="EMBL" id="JBBIAA010000001">
    <property type="protein sequence ID" value="MEJ5944112.1"/>
    <property type="molecule type" value="Genomic_DNA"/>
</dbReference>
<dbReference type="RefSeq" id="WP_339573501.1">
    <property type="nucleotide sequence ID" value="NZ_JBBIAA010000001.1"/>
</dbReference>
<keyword evidence="2" id="KW-0472">Membrane</keyword>
<evidence type="ECO:0000313" key="4">
    <source>
        <dbReference type="Proteomes" id="UP001387100"/>
    </source>
</evidence>
<evidence type="ECO:0000256" key="2">
    <source>
        <dbReference type="SAM" id="Phobius"/>
    </source>
</evidence>
<name>A0ABU8RGA6_9ACTN</name>
<feature type="region of interest" description="Disordered" evidence="1">
    <location>
        <begin position="61"/>
        <end position="167"/>
    </location>
</feature>
<protein>
    <submittedName>
        <fullName evidence="3">Uncharacterized protein</fullName>
    </submittedName>
</protein>
<comment type="caution">
    <text evidence="3">The sequence shown here is derived from an EMBL/GenBank/DDBJ whole genome shotgun (WGS) entry which is preliminary data.</text>
</comment>
<feature type="compositionally biased region" description="Gly residues" evidence="1">
    <location>
        <begin position="83"/>
        <end position="103"/>
    </location>
</feature>
<organism evidence="3 4">
    <name type="scientific">Pseudokineococcus basanitobsidens</name>
    <dbReference type="NCBI Taxonomy" id="1926649"/>
    <lineage>
        <taxon>Bacteria</taxon>
        <taxon>Bacillati</taxon>
        <taxon>Actinomycetota</taxon>
        <taxon>Actinomycetes</taxon>
        <taxon>Kineosporiales</taxon>
        <taxon>Kineosporiaceae</taxon>
        <taxon>Pseudokineococcus</taxon>
    </lineage>
</organism>
<feature type="compositionally biased region" description="Low complexity" evidence="1">
    <location>
        <begin position="115"/>
        <end position="125"/>
    </location>
</feature>
<proteinExistence type="predicted"/>
<gene>
    <name evidence="3" type="ORF">WDZ17_02205</name>
</gene>
<dbReference type="Proteomes" id="UP001387100">
    <property type="component" value="Unassembled WGS sequence"/>
</dbReference>
<reference evidence="3 4" key="1">
    <citation type="journal article" date="2017" name="Int. J. Syst. Evol. Microbiol.">
        <title>Pseudokineococcus basanitobsidens sp. nov., isolated from volcanic rock.</title>
        <authorList>
            <person name="Lee D.W."/>
            <person name="Park M.Y."/>
            <person name="Kim J.J."/>
            <person name="Kim B.S."/>
        </authorList>
    </citation>
    <scope>NUCLEOTIDE SEQUENCE [LARGE SCALE GENOMIC DNA]</scope>
    <source>
        <strain evidence="3 4">DSM 103726</strain>
    </source>
</reference>